<gene>
    <name evidence="2" type="ORF">ZRA01_37270</name>
</gene>
<reference evidence="2 3" key="1">
    <citation type="submission" date="2019-06" db="EMBL/GenBank/DDBJ databases">
        <title>Whole genome shotgun sequence of Zoogloea ramigera NBRC 15342.</title>
        <authorList>
            <person name="Hosoyama A."/>
            <person name="Uohara A."/>
            <person name="Ohji S."/>
            <person name="Ichikawa N."/>
        </authorList>
    </citation>
    <scope>NUCLEOTIDE SEQUENCE [LARGE SCALE GENOMIC DNA]</scope>
    <source>
        <strain evidence="2 3">NBRC 15342</strain>
    </source>
</reference>
<dbReference type="AlphaFoldDB" id="A0A4Y4D1N8"/>
<evidence type="ECO:0000313" key="2">
    <source>
        <dbReference type="EMBL" id="GEC97654.1"/>
    </source>
</evidence>
<sequence length="180" mass="19753">MKLEIRDPFKQIHQTDGLTSPWVIELLICRSALIEPVVKVFGQKRKNVPPPGFIVSAGISQALRPMAPDGRQCDGAICTIRAGYRLIRSFKTGREAARDMPLAAFADPAYTNWIFKKGLDTTFTILSIKGTSAESCTVMKRQDGKGLRLTDAHAPLLGKPAPRPVNPDLLDHRTHLNAGP</sequence>
<comment type="caution">
    <text evidence="2">The sequence shown here is derived from an EMBL/GenBank/DDBJ whole genome shotgun (WGS) entry which is preliminary data.</text>
</comment>
<evidence type="ECO:0000256" key="1">
    <source>
        <dbReference type="SAM" id="MobiDB-lite"/>
    </source>
</evidence>
<proteinExistence type="predicted"/>
<dbReference type="Proteomes" id="UP000318422">
    <property type="component" value="Unassembled WGS sequence"/>
</dbReference>
<accession>A0A4Y4D1N8</accession>
<feature type="region of interest" description="Disordered" evidence="1">
    <location>
        <begin position="152"/>
        <end position="180"/>
    </location>
</feature>
<protein>
    <submittedName>
        <fullName evidence="2">Uncharacterized protein</fullName>
    </submittedName>
</protein>
<evidence type="ECO:0000313" key="3">
    <source>
        <dbReference type="Proteomes" id="UP000318422"/>
    </source>
</evidence>
<dbReference type="EMBL" id="BJNV01000108">
    <property type="protein sequence ID" value="GEC97654.1"/>
    <property type="molecule type" value="Genomic_DNA"/>
</dbReference>
<organism evidence="2 3">
    <name type="scientific">Zoogloea ramigera</name>
    <dbReference type="NCBI Taxonomy" id="350"/>
    <lineage>
        <taxon>Bacteria</taxon>
        <taxon>Pseudomonadati</taxon>
        <taxon>Pseudomonadota</taxon>
        <taxon>Betaproteobacteria</taxon>
        <taxon>Rhodocyclales</taxon>
        <taxon>Zoogloeaceae</taxon>
        <taxon>Zoogloea</taxon>
    </lineage>
</organism>
<name>A0A4Y4D1N8_ZOORA</name>
<keyword evidence="3" id="KW-1185">Reference proteome</keyword>